<dbReference type="SUPFAM" id="SSF75005">
    <property type="entry name" value="Arabinanase/levansucrase/invertase"/>
    <property type="match status" value="1"/>
</dbReference>
<dbReference type="PANTHER" id="PTHR43772">
    <property type="entry name" value="ENDO-1,4-BETA-XYLANASE"/>
    <property type="match status" value="1"/>
</dbReference>
<dbReference type="Pfam" id="PF04616">
    <property type="entry name" value="Glyco_hydro_43"/>
    <property type="match status" value="1"/>
</dbReference>
<dbReference type="AlphaFoldDB" id="A0A402DTH4"/>
<dbReference type="RefSeq" id="WP_130782051.1">
    <property type="nucleotide sequence ID" value="NZ_BIMR01000209.1"/>
</dbReference>
<accession>A0A402DTH4</accession>
<comment type="similarity">
    <text evidence="1">Belongs to the glycosyl hydrolase 43 family.</text>
</comment>
<evidence type="ECO:0000313" key="11">
    <source>
        <dbReference type="Proteomes" id="UP000289954"/>
    </source>
</evidence>
<dbReference type="InterPro" id="IPR052176">
    <property type="entry name" value="Glycosyl_Hydrlase_43_Enz"/>
</dbReference>
<evidence type="ECO:0000313" key="10">
    <source>
        <dbReference type="EMBL" id="GCE77441.1"/>
    </source>
</evidence>
<keyword evidence="4" id="KW-0119">Carbohydrate metabolism</keyword>
<dbReference type="GO" id="GO:0004553">
    <property type="term" value="F:hydrolase activity, hydrolyzing O-glycosyl compounds"/>
    <property type="evidence" value="ECO:0007669"/>
    <property type="project" value="InterPro"/>
</dbReference>
<keyword evidence="5" id="KW-0326">Glycosidase</keyword>
<keyword evidence="11" id="KW-1185">Reference proteome</keyword>
<evidence type="ECO:0000256" key="1">
    <source>
        <dbReference type="ARBA" id="ARBA00009865"/>
    </source>
</evidence>
<keyword evidence="8" id="KW-0732">Signal</keyword>
<dbReference type="Proteomes" id="UP000289954">
    <property type="component" value="Unassembled WGS sequence"/>
</dbReference>
<reference evidence="10 11" key="1">
    <citation type="submission" date="2019-01" db="EMBL/GenBank/DDBJ databases">
        <title>Draft genome sequence of Cellulomonas takizawaensis strain TKZ-21.</title>
        <authorList>
            <person name="Yamamura H."/>
            <person name="Hayashi T."/>
            <person name="Hamada M."/>
            <person name="Serisawa Y."/>
            <person name="Matsuyama K."/>
            <person name="Nakagawa Y."/>
            <person name="Otoguro M."/>
            <person name="Yanagida F."/>
            <person name="Hayakawa M."/>
        </authorList>
    </citation>
    <scope>NUCLEOTIDE SEQUENCE [LARGE SCALE GENOMIC DNA]</scope>
    <source>
        <strain evidence="10 11">NBRC12680</strain>
    </source>
</reference>
<evidence type="ECO:0000256" key="6">
    <source>
        <dbReference type="PIRSR" id="PIRSR606710-2"/>
    </source>
</evidence>
<keyword evidence="2" id="KW-0624">Polysaccharide degradation</keyword>
<keyword evidence="3" id="KW-0378">Hydrolase</keyword>
<dbReference type="InterPro" id="IPR006311">
    <property type="entry name" value="TAT_signal"/>
</dbReference>
<dbReference type="Gene3D" id="2.60.120.260">
    <property type="entry name" value="Galactose-binding domain-like"/>
    <property type="match status" value="2"/>
</dbReference>
<feature type="chain" id="PRO_5019277031" description="Bacterial Ig-like domain-containing protein" evidence="8">
    <location>
        <begin position="37"/>
        <end position="1219"/>
    </location>
</feature>
<dbReference type="Pfam" id="PF07532">
    <property type="entry name" value="Big_4"/>
    <property type="match status" value="1"/>
</dbReference>
<dbReference type="PANTHER" id="PTHR43772:SF2">
    <property type="entry name" value="PUTATIVE (AFU_ORTHOLOGUE AFUA_2G04480)-RELATED"/>
    <property type="match status" value="1"/>
</dbReference>
<dbReference type="InterPro" id="IPR023296">
    <property type="entry name" value="Glyco_hydro_beta-prop_sf"/>
</dbReference>
<evidence type="ECO:0000256" key="8">
    <source>
        <dbReference type="SAM" id="SignalP"/>
    </source>
</evidence>
<gene>
    <name evidence="10" type="ORF">CBZ_24970</name>
</gene>
<dbReference type="InterPro" id="IPR011081">
    <property type="entry name" value="Big_4"/>
</dbReference>
<dbReference type="Gene3D" id="2.115.10.20">
    <property type="entry name" value="Glycosyl hydrolase domain, family 43"/>
    <property type="match status" value="1"/>
</dbReference>
<dbReference type="CDD" id="cd08990">
    <property type="entry name" value="GH43_AXH_like"/>
    <property type="match status" value="1"/>
</dbReference>
<feature type="site" description="Important for catalytic activity, responsible for pKa modulation of the active site Glu and correct orientation of both the proton donor and substrate" evidence="6">
    <location>
        <position position="198"/>
    </location>
</feature>
<dbReference type="Gene3D" id="2.60.40.2700">
    <property type="match status" value="1"/>
</dbReference>
<sequence>MTTQTRQTTTRRTVAAALAGALVATAVAAWPTAAVAADPPAPTRSFHTDGNPILGDGTYYSADAAPLSVDGTLYVYGGHDEAAEQQGGFEMHDYGVFATDDPASGDWDLYADNLDPDEVFGWATGDSAFAGQVTTGADGKFYWYAPVQWENTAVPNHMAIGVAVADSPVGPWTDAIGAPLLTWTDVFGSSTTGQEVIDPHVFTDTDGSVYLYWGSWSVARVVKLTSSMTALDGTIATIPGLTGFFEAPWVFERNGTYYLAYDWKQGGSECTPSNYQACIAYATAPSALGPWTYQGIILGGTSATTVHPSIVEHEGRWWITYHTKDAVGGGHFRRSIAIDEVQWDGDRILPVEQTLADDPAYRLTDNVALEATASASFTEQPPMRLGAVNDGFRRTTALLPPDQWGNYRGTTSSHPSDWVQYTWDAPVRTGSVGIELHRDGNWIRPPQSWVVEYLDEAGDWQPVSGATYPTATDTWHTVTFDPVSTTALRATFRGLDEGPYVHSVSVSEWEVYSAQASSLPSVSVATPVGVAPSLPAAVRLPFGDSSAWAPVNWRPVDPADYAAEGTFTVEGRALGQSAGYVTATVHVGGTVDPGEDDTTAPAVTLSASGTSGEDGWFSSPVTVRVSADDDTSYLTTIGTRVGDGAWISTPDARSVDVPVSAQGETVVRGRATDAAGNTSAEVSRTVKVDTGVPAVTAALDEATRAVTLGATDSLSGVAAVEYRFDGTGEWVVAADGAVVDAPDMLPHELVVRARDRAGNTATATVTIPLGDGASLSGNVAPYATATASFTSGWENVAGMVDGTNAWGEDDASKYGSSWGTWDRVGEQWAQLTWDFDVTVDRANVWWYQNVPDAQNEGLIAPRSWTLQYLDADGTTWHDVALTSGTYARTSTGFVPVGFDAVTTRALRIVAQSWGEAAGQGSVGIREWQVGAAEPDGVVTPAAPTFTASAVCTDGVAEAARVVIPDVEGVVYAIDGTDVTGTVEVAADAAVVVTARAADGYTLADGATTTWEHVFTAPDCPVEDVVVTPAVPVYTGPVCTDGEPGDGSLAVPTTDGVEYRVDGSVVTGTVAVALGSVVTVAAVPLDGYAFPAGPQAVSWAFRADVPDCSPAAAVVPGTVKVTGKVRVGETLKVETKGWQPRDVRLAYVWFADGVRVAGATADRLKVPADLEGATVTVRVTGFGAGLVTASAVSDPVGPVLPPKTGWEWPWSGGGWRWPWD</sequence>
<feature type="region of interest" description="Disordered" evidence="7">
    <location>
        <begin position="591"/>
        <end position="611"/>
    </location>
</feature>
<keyword evidence="2" id="KW-0858">Xylan degradation</keyword>
<dbReference type="GO" id="GO:0045493">
    <property type="term" value="P:xylan catabolic process"/>
    <property type="evidence" value="ECO:0007669"/>
    <property type="project" value="UniProtKB-KW"/>
</dbReference>
<evidence type="ECO:0000256" key="2">
    <source>
        <dbReference type="ARBA" id="ARBA00022651"/>
    </source>
</evidence>
<evidence type="ECO:0000256" key="4">
    <source>
        <dbReference type="ARBA" id="ARBA00023277"/>
    </source>
</evidence>
<evidence type="ECO:0000256" key="7">
    <source>
        <dbReference type="SAM" id="MobiDB-lite"/>
    </source>
</evidence>
<organism evidence="10 11">
    <name type="scientific">Cellulomonas biazotea</name>
    <dbReference type="NCBI Taxonomy" id="1709"/>
    <lineage>
        <taxon>Bacteria</taxon>
        <taxon>Bacillati</taxon>
        <taxon>Actinomycetota</taxon>
        <taxon>Actinomycetes</taxon>
        <taxon>Micrococcales</taxon>
        <taxon>Cellulomonadaceae</taxon>
        <taxon>Cellulomonas</taxon>
    </lineage>
</organism>
<dbReference type="EMBL" id="BIMR01000209">
    <property type="protein sequence ID" value="GCE77441.1"/>
    <property type="molecule type" value="Genomic_DNA"/>
</dbReference>
<comment type="caution">
    <text evidence="10">The sequence shown here is derived from an EMBL/GenBank/DDBJ whole genome shotgun (WGS) entry which is preliminary data.</text>
</comment>
<feature type="domain" description="Bacterial Ig-like" evidence="9">
    <location>
        <begin position="522"/>
        <end position="574"/>
    </location>
</feature>
<evidence type="ECO:0000256" key="5">
    <source>
        <dbReference type="ARBA" id="ARBA00023295"/>
    </source>
</evidence>
<name>A0A402DTH4_9CELL</name>
<evidence type="ECO:0000259" key="9">
    <source>
        <dbReference type="Pfam" id="PF07532"/>
    </source>
</evidence>
<evidence type="ECO:0000256" key="3">
    <source>
        <dbReference type="ARBA" id="ARBA00022801"/>
    </source>
</evidence>
<proteinExistence type="inferred from homology"/>
<protein>
    <recommendedName>
        <fullName evidence="9">Bacterial Ig-like domain-containing protein</fullName>
    </recommendedName>
</protein>
<dbReference type="OrthoDB" id="9758923at2"/>
<dbReference type="PROSITE" id="PS51318">
    <property type="entry name" value="TAT"/>
    <property type="match status" value="1"/>
</dbReference>
<feature type="signal peptide" evidence="8">
    <location>
        <begin position="1"/>
        <end position="36"/>
    </location>
</feature>
<dbReference type="InterPro" id="IPR006710">
    <property type="entry name" value="Glyco_hydro_43"/>
</dbReference>